<dbReference type="OrthoDB" id="4349120at2759"/>
<keyword evidence="2" id="KW-1185">Reference proteome</keyword>
<dbReference type="STRING" id="1365484.W6PU22"/>
<reference evidence="1" key="1">
    <citation type="journal article" date="2014" name="Nat. Commun.">
        <title>Multiple recent horizontal transfers of a large genomic region in cheese making fungi.</title>
        <authorList>
            <person name="Cheeseman K."/>
            <person name="Ropars J."/>
            <person name="Renault P."/>
            <person name="Dupont J."/>
            <person name="Gouzy J."/>
            <person name="Branca A."/>
            <person name="Abraham A.L."/>
            <person name="Ceppi M."/>
            <person name="Conseiller E."/>
            <person name="Debuchy R."/>
            <person name="Malagnac F."/>
            <person name="Goarin A."/>
            <person name="Silar P."/>
            <person name="Lacoste S."/>
            <person name="Sallet E."/>
            <person name="Bensimon A."/>
            <person name="Giraud T."/>
            <person name="Brygoo Y."/>
        </authorList>
    </citation>
    <scope>NUCLEOTIDE SEQUENCE [LARGE SCALE GENOMIC DNA]</scope>
    <source>
        <strain evidence="1">FM164</strain>
    </source>
</reference>
<gene>
    <name evidence="1" type="ORF">PROQFM164_S01g001524</name>
</gene>
<dbReference type="EMBL" id="HG792015">
    <property type="protein sequence ID" value="CDM27713.1"/>
    <property type="molecule type" value="Genomic_DNA"/>
</dbReference>
<name>W6PU22_PENRF</name>
<proteinExistence type="predicted"/>
<evidence type="ECO:0000313" key="1">
    <source>
        <dbReference type="EMBL" id="CDM27713.1"/>
    </source>
</evidence>
<evidence type="ECO:0000313" key="2">
    <source>
        <dbReference type="Proteomes" id="UP000030686"/>
    </source>
</evidence>
<dbReference type="AlphaFoldDB" id="W6PU22"/>
<organism evidence="1 2">
    <name type="scientific">Penicillium roqueforti (strain FM164)</name>
    <dbReference type="NCBI Taxonomy" id="1365484"/>
    <lineage>
        <taxon>Eukaryota</taxon>
        <taxon>Fungi</taxon>
        <taxon>Dikarya</taxon>
        <taxon>Ascomycota</taxon>
        <taxon>Pezizomycotina</taxon>
        <taxon>Eurotiomycetes</taxon>
        <taxon>Eurotiomycetidae</taxon>
        <taxon>Eurotiales</taxon>
        <taxon>Aspergillaceae</taxon>
        <taxon>Penicillium</taxon>
    </lineage>
</organism>
<protein>
    <submittedName>
        <fullName evidence="1">Genomic scaffold, ProqFM164S01</fullName>
    </submittedName>
</protein>
<dbReference type="Proteomes" id="UP000030686">
    <property type="component" value="Unassembled WGS sequence"/>
</dbReference>
<dbReference type="OMA" id="TKDESCA"/>
<accession>W6PU22</accession>
<sequence>MDAFEMVSLSGLWSMENGPPTSRSTDEVCVSLETGSYPRYGLSRQAATSWFADIRIPVIPPTYQQIPGYEAHRQRQQARALMGSIAARRGKPTPAPILIRGDAPSLLPRRRRWVPGCRLCW</sequence>